<dbReference type="Gene3D" id="3.90.740.10">
    <property type="entry name" value="Valyl/Leucyl/Isoleucyl-tRNA synthetase, editing domain"/>
    <property type="match status" value="1"/>
</dbReference>
<evidence type="ECO:0000256" key="5">
    <source>
        <dbReference type="ARBA" id="ARBA00022840"/>
    </source>
</evidence>
<dbReference type="GO" id="GO:0006428">
    <property type="term" value="P:isoleucyl-tRNA aminoacylation"/>
    <property type="evidence" value="ECO:0007669"/>
    <property type="project" value="EnsemblFungi"/>
</dbReference>
<dbReference type="PRINTS" id="PR00984">
    <property type="entry name" value="TRNASYNTHILE"/>
</dbReference>
<dbReference type="SUPFAM" id="SSF50677">
    <property type="entry name" value="ValRS/IleRS/LeuRS editing domain"/>
    <property type="match status" value="1"/>
</dbReference>
<comment type="similarity">
    <text evidence="1 11">Belongs to the class-I aminoacyl-tRNA synthetase family.</text>
</comment>
<dbReference type="STRING" id="1081102.A0A167ULE4"/>
<dbReference type="FunFam" id="3.40.50.620:FF:000023">
    <property type="entry name" value="Isoleucyl-tRNA synthetase,cytoplasmic"/>
    <property type="match status" value="1"/>
</dbReference>
<comment type="catalytic activity">
    <reaction evidence="9">
        <text>tRNA(Ile) + L-isoleucine + ATP = L-isoleucyl-tRNA(Ile) + AMP + diphosphate</text>
        <dbReference type="Rhea" id="RHEA:11060"/>
        <dbReference type="Rhea" id="RHEA-COMP:9666"/>
        <dbReference type="Rhea" id="RHEA-COMP:9695"/>
        <dbReference type="ChEBI" id="CHEBI:30616"/>
        <dbReference type="ChEBI" id="CHEBI:33019"/>
        <dbReference type="ChEBI" id="CHEBI:58045"/>
        <dbReference type="ChEBI" id="CHEBI:78442"/>
        <dbReference type="ChEBI" id="CHEBI:78528"/>
        <dbReference type="ChEBI" id="CHEBI:456215"/>
        <dbReference type="EC" id="6.1.1.5"/>
    </reaction>
</comment>
<evidence type="ECO:0000256" key="8">
    <source>
        <dbReference type="ARBA" id="ARBA00032665"/>
    </source>
</evidence>
<dbReference type="Pfam" id="PF19302">
    <property type="entry name" value="DUF5915"/>
    <property type="match status" value="2"/>
</dbReference>
<evidence type="ECO:0000313" key="16">
    <source>
        <dbReference type="Proteomes" id="UP000076874"/>
    </source>
</evidence>
<dbReference type="FunFam" id="3.40.50.620:FF:000133">
    <property type="entry name" value="Isoleucyl-tRNA synthetase, cytoplasmic"/>
    <property type="match status" value="1"/>
</dbReference>
<dbReference type="AlphaFoldDB" id="A0A167ULE4"/>
<dbReference type="InterPro" id="IPR033709">
    <property type="entry name" value="Anticodon_Ile_ABEc"/>
</dbReference>
<reference evidence="15 16" key="1">
    <citation type="journal article" date="2016" name="Genome Biol. Evol.">
        <title>Divergent and convergent evolution of fungal pathogenicity.</title>
        <authorList>
            <person name="Shang Y."/>
            <person name="Xiao G."/>
            <person name="Zheng P."/>
            <person name="Cen K."/>
            <person name="Zhan S."/>
            <person name="Wang C."/>
        </authorList>
    </citation>
    <scope>NUCLEOTIDE SEQUENCE [LARGE SCALE GENOMIC DNA]</scope>
    <source>
        <strain evidence="15 16">RCEF 264</strain>
    </source>
</reference>
<evidence type="ECO:0000259" key="14">
    <source>
        <dbReference type="Pfam" id="PF08264"/>
    </source>
</evidence>
<organism evidence="15 16">
    <name type="scientific">Niveomyces insectorum RCEF 264</name>
    <dbReference type="NCBI Taxonomy" id="1081102"/>
    <lineage>
        <taxon>Eukaryota</taxon>
        <taxon>Fungi</taxon>
        <taxon>Dikarya</taxon>
        <taxon>Ascomycota</taxon>
        <taxon>Pezizomycotina</taxon>
        <taxon>Sordariomycetes</taxon>
        <taxon>Hypocreomycetidae</taxon>
        <taxon>Hypocreales</taxon>
        <taxon>Cordycipitaceae</taxon>
        <taxon>Niveomyces</taxon>
    </lineage>
</organism>
<dbReference type="SUPFAM" id="SSF52374">
    <property type="entry name" value="Nucleotidylyl transferase"/>
    <property type="match status" value="1"/>
</dbReference>
<evidence type="ECO:0000256" key="4">
    <source>
        <dbReference type="ARBA" id="ARBA00022741"/>
    </source>
</evidence>
<evidence type="ECO:0000256" key="6">
    <source>
        <dbReference type="ARBA" id="ARBA00022917"/>
    </source>
</evidence>
<dbReference type="InterPro" id="IPR009080">
    <property type="entry name" value="tRNAsynth_Ia_anticodon-bd"/>
</dbReference>
<dbReference type="InterPro" id="IPR002301">
    <property type="entry name" value="Ile-tRNA-ligase"/>
</dbReference>
<evidence type="ECO:0000256" key="2">
    <source>
        <dbReference type="ARBA" id="ARBA00013165"/>
    </source>
</evidence>
<gene>
    <name evidence="15" type="ORF">SPI_04547</name>
</gene>
<dbReference type="SUPFAM" id="SSF47323">
    <property type="entry name" value="Anticodon-binding domain of a subclass of class I aminoacyl-tRNA synthetases"/>
    <property type="match status" value="1"/>
</dbReference>
<dbReference type="GO" id="GO:0002161">
    <property type="term" value="F:aminoacyl-tRNA deacylase activity"/>
    <property type="evidence" value="ECO:0007669"/>
    <property type="project" value="InterPro"/>
</dbReference>
<evidence type="ECO:0000256" key="7">
    <source>
        <dbReference type="ARBA" id="ARBA00023146"/>
    </source>
</evidence>
<feature type="domain" description="Methionyl/Valyl/Leucyl/Isoleucyl-tRNA synthetase anticodon-binding" evidence="14">
    <location>
        <begin position="702"/>
        <end position="862"/>
    </location>
</feature>
<dbReference type="CDD" id="cd07961">
    <property type="entry name" value="Anticodon_Ia_Ile_ABEc"/>
    <property type="match status" value="1"/>
</dbReference>
<name>A0A167ULE4_9HYPO</name>
<evidence type="ECO:0000256" key="12">
    <source>
        <dbReference type="SAM" id="MobiDB-lite"/>
    </source>
</evidence>
<dbReference type="Proteomes" id="UP000076874">
    <property type="component" value="Unassembled WGS sequence"/>
</dbReference>
<evidence type="ECO:0000313" key="15">
    <source>
        <dbReference type="EMBL" id="OAA61688.1"/>
    </source>
</evidence>
<protein>
    <recommendedName>
        <fullName evidence="10">Isoleucine--tRNA ligase, cytoplasmic</fullName>
        <ecNumber evidence="2">6.1.1.5</ecNumber>
    </recommendedName>
    <alternativeName>
        <fullName evidence="8">Isoleucyl-tRNA synthetase</fullName>
    </alternativeName>
</protein>
<evidence type="ECO:0000259" key="13">
    <source>
        <dbReference type="Pfam" id="PF00133"/>
    </source>
</evidence>
<dbReference type="NCBIfam" id="TIGR00392">
    <property type="entry name" value="ileS"/>
    <property type="match status" value="1"/>
</dbReference>
<dbReference type="OrthoDB" id="1706657at2759"/>
<dbReference type="GO" id="GO:0000049">
    <property type="term" value="F:tRNA binding"/>
    <property type="evidence" value="ECO:0007669"/>
    <property type="project" value="InterPro"/>
</dbReference>
<dbReference type="CDD" id="cd00818">
    <property type="entry name" value="IleRS_core"/>
    <property type="match status" value="1"/>
</dbReference>
<keyword evidence="7 11" id="KW-0030">Aminoacyl-tRNA synthetase</keyword>
<proteinExistence type="inferred from homology"/>
<evidence type="ECO:0000256" key="11">
    <source>
        <dbReference type="RuleBase" id="RU363035"/>
    </source>
</evidence>
<dbReference type="Pfam" id="PF08264">
    <property type="entry name" value="Anticodon_1"/>
    <property type="match status" value="1"/>
</dbReference>
<dbReference type="InterPro" id="IPR023586">
    <property type="entry name" value="Ile-tRNA-ligase_type2"/>
</dbReference>
<dbReference type="PANTHER" id="PTHR42780">
    <property type="entry name" value="SOLEUCYL-TRNA SYNTHETASE"/>
    <property type="match status" value="1"/>
</dbReference>
<dbReference type="GO" id="GO:1990825">
    <property type="term" value="F:sequence-specific mRNA binding"/>
    <property type="evidence" value="ECO:0007669"/>
    <property type="project" value="EnsemblFungi"/>
</dbReference>
<dbReference type="Gene3D" id="3.40.50.620">
    <property type="entry name" value="HUPs"/>
    <property type="match status" value="2"/>
</dbReference>
<evidence type="ECO:0000256" key="10">
    <source>
        <dbReference type="ARBA" id="ARBA00069879"/>
    </source>
</evidence>
<evidence type="ECO:0000256" key="9">
    <source>
        <dbReference type="ARBA" id="ARBA00048359"/>
    </source>
</evidence>
<dbReference type="PROSITE" id="PS00178">
    <property type="entry name" value="AA_TRNA_LIGASE_I"/>
    <property type="match status" value="1"/>
</dbReference>
<evidence type="ECO:0000256" key="1">
    <source>
        <dbReference type="ARBA" id="ARBA00005594"/>
    </source>
</evidence>
<keyword evidence="4 11" id="KW-0547">Nucleotide-binding</keyword>
<feature type="region of interest" description="Disordered" evidence="12">
    <location>
        <begin position="971"/>
        <end position="991"/>
    </location>
</feature>
<accession>A0A167ULE4</accession>
<dbReference type="Pfam" id="PF00133">
    <property type="entry name" value="tRNA-synt_1"/>
    <property type="match status" value="1"/>
</dbReference>
<keyword evidence="3 11" id="KW-0436">Ligase</keyword>
<feature type="domain" description="Aminoacyl-tRNA synthetase class Ia" evidence="13">
    <location>
        <begin position="12"/>
        <end position="644"/>
    </location>
</feature>
<dbReference type="PANTHER" id="PTHR42780:SF1">
    <property type="entry name" value="ISOLEUCINE--TRNA LIGASE, CYTOPLASMIC"/>
    <property type="match status" value="1"/>
</dbReference>
<dbReference type="InterPro" id="IPR002300">
    <property type="entry name" value="aa-tRNA-synth_Ia"/>
</dbReference>
<dbReference type="EMBL" id="AZHD01000007">
    <property type="protein sequence ID" value="OAA61688.1"/>
    <property type="molecule type" value="Genomic_DNA"/>
</dbReference>
<evidence type="ECO:0000256" key="3">
    <source>
        <dbReference type="ARBA" id="ARBA00022598"/>
    </source>
</evidence>
<dbReference type="GO" id="GO:0005829">
    <property type="term" value="C:cytosol"/>
    <property type="evidence" value="ECO:0007669"/>
    <property type="project" value="EnsemblFungi"/>
</dbReference>
<dbReference type="FunFam" id="1.10.730.10:FF:000004">
    <property type="entry name" value="Isoleucyl-tRNA synthetase, cytoplasmic"/>
    <property type="match status" value="1"/>
</dbReference>
<keyword evidence="16" id="KW-1185">Reference proteome</keyword>
<sequence length="1111" mass="125475">MSINFPKTEEAVIQFWRDIDAFQTQVRLNEGKEPFTFYDGPPFATGLPHYGHLLASTIKDIIPRYWAMKGYHVPRRFGWDTHGVPIEYEIDKKHGMSAQDAVKQMGVAKYNEECKAIVMRYSAEWRATIERLGRWIDFDNDYKTMDVSFMESCWWVFKRLFDQDAVYRAYQIMPFSTALCTPLSHMESKQNEKLTQDPAVVVAFPVLGVEGYENTSLLAYTTTPWTLPSNLLVATHPDFEYLVIHDEASNKQYILQEAGLALLYKNPKKAKYKVVKKIKGAEMVGWKYEPLFRYFADKYADCFQVIPAAYVEEGEGTGLVHQAPAFGQEDYDAAVDAGFITPKRLPPCPVDDKGCFTSEIPEYEGQHVKTADKAIIKDLRPTGRLVVETQIMHTDKFCWRSDTQLIRKAVSSWFIRVKDTIPEMLDNLQKTNWVPNSVKEKRFTNWVANAHDWNVSRNRYWGTPIPLWVSDDFEEIVCVGSREELRQLSGYTGSLDDIHRDKVDGITIPSKQGKGVLRRINEIFDCWFESGSMPYASNHFPFAEGTQRSDDPSAPALFPADFIAEGLDQTRGWFYTLTVLGNKLFHVSPFRNVIVNGIVLAEDGKKMSKRLQNYPDPSIVLSQYGADALRLYMINSPVVRAESLRFKESGVKEMVSRVLLALWNSYRFFSEQAHLYEKTTGNFFVADPSVISDASRLSNVMDRWILAECQSLLKFVEAEMTGYRLYTVVPRLLSSIEDLTNWYIRFNRRRLKGSAGLGVADTTAAMNTLFEVLFTLIRALAPFMPFLTEHIYGLLKPHLSPAARAGFADDRSVHFLSFPTVQESLFDEVIERQVAAMQKVIQLARTARERCNVSLKTPLLSVVVIADQRVLDDVATLSAYVREELNVRDVVLTQDEATYGIQLEARVDWPTLGKKLKKDVQVVKKALPGLTQDELRRFLVDKTITVGGHIQLEENDITIVRVLGDKTTTAAAATTGSGGQDNADGHGGGPKWEPGFADDMIVLLDTTPHPELAVEGLAREVINRVQRLRKKAGLVPADDVRMHYQVLANPENVDLSAVVATHEELFRTALRGTLAPTAAEAAAAEADAKALIVEEEQAIGDLAFVLRLLRI</sequence>
<keyword evidence="6 11" id="KW-0648">Protein biosynthesis</keyword>
<comment type="caution">
    <text evidence="15">The sequence shown here is derived from an EMBL/GenBank/DDBJ whole genome shotgun (WGS) entry which is preliminary data.</text>
</comment>
<keyword evidence="5 11" id="KW-0067">ATP-binding</keyword>
<dbReference type="InterPro" id="IPR001412">
    <property type="entry name" value="aa-tRNA-synth_I_CS"/>
</dbReference>
<dbReference type="EC" id="6.1.1.5" evidence="2"/>
<dbReference type="GO" id="GO:0004822">
    <property type="term" value="F:isoleucine-tRNA ligase activity"/>
    <property type="evidence" value="ECO:0007669"/>
    <property type="project" value="UniProtKB-EC"/>
</dbReference>
<dbReference type="InterPro" id="IPR014729">
    <property type="entry name" value="Rossmann-like_a/b/a_fold"/>
</dbReference>
<dbReference type="InterPro" id="IPR009008">
    <property type="entry name" value="Val/Leu/Ile-tRNA-synth_edit"/>
</dbReference>
<dbReference type="InterPro" id="IPR013155">
    <property type="entry name" value="M/V/L/I-tRNA-synth_anticd-bd"/>
</dbReference>
<dbReference type="GO" id="GO:0005524">
    <property type="term" value="F:ATP binding"/>
    <property type="evidence" value="ECO:0007669"/>
    <property type="project" value="UniProtKB-KW"/>
</dbReference>
<dbReference type="Gene3D" id="1.10.730.10">
    <property type="entry name" value="Isoleucyl-tRNA Synthetase, Domain 1"/>
    <property type="match status" value="1"/>
</dbReference>